<dbReference type="KEGG" id="clup:CLUP02_18080"/>
<organism evidence="2 3">
    <name type="scientific">Colletotrichum lupini</name>
    <dbReference type="NCBI Taxonomy" id="145971"/>
    <lineage>
        <taxon>Eukaryota</taxon>
        <taxon>Fungi</taxon>
        <taxon>Dikarya</taxon>
        <taxon>Ascomycota</taxon>
        <taxon>Pezizomycotina</taxon>
        <taxon>Sordariomycetes</taxon>
        <taxon>Hypocreomycetidae</taxon>
        <taxon>Glomerellales</taxon>
        <taxon>Glomerellaceae</taxon>
        <taxon>Colletotrichum</taxon>
        <taxon>Colletotrichum acutatum species complex</taxon>
    </lineage>
</organism>
<reference evidence="2" key="1">
    <citation type="journal article" date="2021" name="Mol. Plant Microbe Interact.">
        <title>Complete Genome Sequence of the Plant-Pathogenic Fungus Colletotrichum lupini.</title>
        <authorList>
            <person name="Baroncelli R."/>
            <person name="Pensec F."/>
            <person name="Da Lio D."/>
            <person name="Boufleur T."/>
            <person name="Vicente I."/>
            <person name="Sarrocco S."/>
            <person name="Picot A."/>
            <person name="Baraldi E."/>
            <person name="Sukno S."/>
            <person name="Thon M."/>
            <person name="Le Floch G."/>
        </authorList>
    </citation>
    <scope>NUCLEOTIDE SEQUENCE</scope>
    <source>
        <strain evidence="2">IMI 504893</strain>
    </source>
</reference>
<feature type="compositionally biased region" description="Polar residues" evidence="1">
    <location>
        <begin position="42"/>
        <end position="59"/>
    </location>
</feature>
<dbReference type="GeneID" id="73351994"/>
<accession>A0A9Q8WBE5</accession>
<dbReference type="RefSeq" id="XP_049138208.1">
    <property type="nucleotide sequence ID" value="XM_049296984.1"/>
</dbReference>
<evidence type="ECO:0000313" key="3">
    <source>
        <dbReference type="Proteomes" id="UP000830671"/>
    </source>
</evidence>
<evidence type="ECO:0000256" key="1">
    <source>
        <dbReference type="SAM" id="MobiDB-lite"/>
    </source>
</evidence>
<sequence>MDHDFQAIGFAQQENDEPLHSMVEKQISRMQNRLCSLRHSRSSTMRYSPRNSSMPQSAEPSRPSLGISPKRTTQTTRQASPRPRKHLYPRLYFTHFIEVALTNAPNDADDLRVGKAHPGLPLDQATGINADTEGSIRKTNDGPLLYYVEVVIHLAIPYMVHSGICKRGSRVTPEHHRKTRSKAMSKDRLIRHFIIQGRSVVPGTALLLLQEAAT</sequence>
<gene>
    <name evidence="2" type="ORF">CLUP02_18080</name>
</gene>
<proteinExistence type="predicted"/>
<dbReference type="Proteomes" id="UP000830671">
    <property type="component" value="Chromosome 10"/>
</dbReference>
<evidence type="ECO:0000313" key="2">
    <source>
        <dbReference type="EMBL" id="UQC76567.1"/>
    </source>
</evidence>
<feature type="compositionally biased region" description="Polar residues" evidence="1">
    <location>
        <begin position="70"/>
        <end position="79"/>
    </location>
</feature>
<feature type="region of interest" description="Disordered" evidence="1">
    <location>
        <begin position="38"/>
        <end position="83"/>
    </location>
</feature>
<protein>
    <submittedName>
        <fullName evidence="2">Uncharacterized protein</fullName>
    </submittedName>
</protein>
<keyword evidence="3" id="KW-1185">Reference proteome</keyword>
<name>A0A9Q8WBE5_9PEZI</name>
<dbReference type="AlphaFoldDB" id="A0A9Q8WBE5"/>
<dbReference type="EMBL" id="CP019472">
    <property type="protein sequence ID" value="UQC76567.1"/>
    <property type="molecule type" value="Genomic_DNA"/>
</dbReference>